<dbReference type="InterPro" id="IPR017853">
    <property type="entry name" value="GH"/>
</dbReference>
<dbReference type="InterPro" id="IPR041625">
    <property type="entry name" value="Beta-mannosidase_Ig"/>
</dbReference>
<name>A0A815JST1_ADIRI</name>
<accession>A0A815JST1</accession>
<evidence type="ECO:0000313" key="4">
    <source>
        <dbReference type="EMBL" id="CAF1383428.1"/>
    </source>
</evidence>
<dbReference type="EMBL" id="CAJNOJ010000302">
    <property type="protein sequence ID" value="CAF1383428.1"/>
    <property type="molecule type" value="Genomic_DNA"/>
</dbReference>
<dbReference type="Gene3D" id="2.60.40.10">
    <property type="entry name" value="Immunoglobulins"/>
    <property type="match status" value="1"/>
</dbReference>
<evidence type="ECO:0000256" key="2">
    <source>
        <dbReference type="ARBA" id="ARBA00023295"/>
    </source>
</evidence>
<dbReference type="OrthoDB" id="2866996at2759"/>
<dbReference type="GO" id="GO:0004567">
    <property type="term" value="F:beta-mannosidase activity"/>
    <property type="evidence" value="ECO:0007669"/>
    <property type="project" value="TreeGrafter"/>
</dbReference>
<dbReference type="Pfam" id="PF17753">
    <property type="entry name" value="Ig_mannosidase"/>
    <property type="match status" value="1"/>
</dbReference>
<dbReference type="InterPro" id="IPR050887">
    <property type="entry name" value="Beta-mannosidase_GH2"/>
</dbReference>
<protein>
    <recommendedName>
        <fullName evidence="3">Beta-mannosidase Ig-fold domain-containing protein</fullName>
    </recommendedName>
</protein>
<keyword evidence="2" id="KW-0378">Hydrolase</keyword>
<dbReference type="PANTHER" id="PTHR43730">
    <property type="entry name" value="BETA-MANNOSIDASE"/>
    <property type="match status" value="1"/>
</dbReference>
<reference evidence="4" key="1">
    <citation type="submission" date="2021-02" db="EMBL/GenBank/DDBJ databases">
        <authorList>
            <person name="Nowell W R."/>
        </authorList>
    </citation>
    <scope>NUCLEOTIDE SEQUENCE</scope>
</reference>
<comment type="caution">
    <text evidence="4">The sequence shown here is derived from an EMBL/GenBank/DDBJ whole genome shotgun (WGS) entry which is preliminary data.</text>
</comment>
<keyword evidence="2" id="KW-0326">Glycosidase</keyword>
<dbReference type="AlphaFoldDB" id="A0A815JST1"/>
<evidence type="ECO:0000313" key="5">
    <source>
        <dbReference type="Proteomes" id="UP000663852"/>
    </source>
</evidence>
<dbReference type="SUPFAM" id="SSF51445">
    <property type="entry name" value="(Trans)glycosidases"/>
    <property type="match status" value="1"/>
</dbReference>
<dbReference type="GO" id="GO:0006516">
    <property type="term" value="P:glycoprotein catabolic process"/>
    <property type="evidence" value="ECO:0007669"/>
    <property type="project" value="TreeGrafter"/>
</dbReference>
<dbReference type="Proteomes" id="UP000663852">
    <property type="component" value="Unassembled WGS sequence"/>
</dbReference>
<gene>
    <name evidence="4" type="ORF">EDS130_LOCUS35061</name>
</gene>
<comment type="similarity">
    <text evidence="1">Belongs to the glycosyl hydrolase 2 family.</text>
</comment>
<sequence>MNSLPSLDSWLQVTSNLSDLQFGSSFFEHRKHDTKVDNILRQIRSNLPIPVTTDSLKNFSQMIYLSQINQAMTLKSISDVCRLHSSIEMIDPKTSQGHTMGLMYWQIGDFWQAPTSSTVEYELKWKMAHYYVQNMYEFVYPLIVLQPYLANITDEKAQLSFYVVNELFTGVKGQLMCSLVPVDQFSVRLSFKFDVSIDFPTVRHVIDLPYSAIMRTAGCLNNSQCVLHCHLNNNKKFIEQTLFLTQPKNYELSQPNLRIEKLEQITSTDVSITLTATNPALFVWLDVPLNISGYFSQNGFHMFQSMKFITFHSWVPMINLDKTDFDLRITSLFDTTQS</sequence>
<dbReference type="PANTHER" id="PTHR43730:SF1">
    <property type="entry name" value="BETA-MANNOSIDASE"/>
    <property type="match status" value="1"/>
</dbReference>
<feature type="domain" description="Beta-mannosidase Ig-fold" evidence="3">
    <location>
        <begin position="252"/>
        <end position="335"/>
    </location>
</feature>
<organism evidence="4 5">
    <name type="scientific">Adineta ricciae</name>
    <name type="common">Rotifer</name>
    <dbReference type="NCBI Taxonomy" id="249248"/>
    <lineage>
        <taxon>Eukaryota</taxon>
        <taxon>Metazoa</taxon>
        <taxon>Spiralia</taxon>
        <taxon>Gnathifera</taxon>
        <taxon>Rotifera</taxon>
        <taxon>Eurotatoria</taxon>
        <taxon>Bdelloidea</taxon>
        <taxon>Adinetida</taxon>
        <taxon>Adinetidae</taxon>
        <taxon>Adineta</taxon>
    </lineage>
</organism>
<evidence type="ECO:0000256" key="1">
    <source>
        <dbReference type="ARBA" id="ARBA00007401"/>
    </source>
</evidence>
<proteinExistence type="inferred from homology"/>
<dbReference type="InterPro" id="IPR013783">
    <property type="entry name" value="Ig-like_fold"/>
</dbReference>
<dbReference type="Gene3D" id="3.20.20.80">
    <property type="entry name" value="Glycosidases"/>
    <property type="match status" value="1"/>
</dbReference>
<evidence type="ECO:0000259" key="3">
    <source>
        <dbReference type="Pfam" id="PF17753"/>
    </source>
</evidence>